<evidence type="ECO:0000259" key="3">
    <source>
        <dbReference type="Pfam" id="PF01979"/>
    </source>
</evidence>
<dbReference type="SUPFAM" id="SSF51338">
    <property type="entry name" value="Composite domain of metallo-dependent hydrolases"/>
    <property type="match status" value="2"/>
</dbReference>
<keyword evidence="2 4" id="KW-0378">Hydrolase</keyword>
<keyword evidence="5" id="KW-1185">Reference proteome</keyword>
<proteinExistence type="inferred from homology"/>
<evidence type="ECO:0000256" key="2">
    <source>
        <dbReference type="ARBA" id="ARBA00022801"/>
    </source>
</evidence>
<sequence>MGQFSYPPGACPFMEQISPPNSPADLVVGGAQVLTGTGSRTSFRLGGVAVKDGRITAVESNVALLGHIGPETRIVDAEGAILMPGLINTHCHAACAQHRGLIENLALEPWLDEVWKAESRYLTPATSRIGAFVGLAELLLSGVTTVMDMFWIAEPVAEAAAETGIRIATGSWFFDGPGMCGITPDQWLSRAEAFFERWQGHPLVLPGCYPHGSYTVGPDNLKAAFALAEKKGGHFSTHAAETATEQKIIQERYGRSVIHHMDHLGLLDPRTVLAHCVHVDDGEIECLAKSGTTVAHNPVSNLKLGSGIAPVPAMLDAGINVTLGTDSAISGNDTDMWLSMRLAALLPKGVQQDPTVIKPDDVLAMATVNGAKALGLADRLGTIEPGKIADFILVETRAPHAAPIYDLATHIIYAAGKSDVRDVFIAGRQVVEDRRLTTIDLDYWLTEMRGLGQLIARGEPLPEELAFHGF</sequence>
<evidence type="ECO:0000256" key="1">
    <source>
        <dbReference type="ARBA" id="ARBA00006745"/>
    </source>
</evidence>
<dbReference type="InterPro" id="IPR032466">
    <property type="entry name" value="Metal_Hydrolase"/>
</dbReference>
<feature type="domain" description="Amidohydrolase-related" evidence="3">
    <location>
        <begin position="81"/>
        <end position="430"/>
    </location>
</feature>
<comment type="caution">
    <text evidence="4">The sequence shown here is derived from an EMBL/GenBank/DDBJ whole genome shotgun (WGS) entry which is preliminary data.</text>
</comment>
<dbReference type="PANTHER" id="PTHR43794:SF11">
    <property type="entry name" value="AMIDOHYDROLASE-RELATED DOMAIN-CONTAINING PROTEIN"/>
    <property type="match status" value="1"/>
</dbReference>
<comment type="similarity">
    <text evidence="1">Belongs to the metallo-dependent hydrolases superfamily. ATZ/TRZ family.</text>
</comment>
<dbReference type="AlphaFoldDB" id="A0A506U810"/>
<dbReference type="GO" id="GO:0016810">
    <property type="term" value="F:hydrolase activity, acting on carbon-nitrogen (but not peptide) bonds"/>
    <property type="evidence" value="ECO:0007669"/>
    <property type="project" value="InterPro"/>
</dbReference>
<dbReference type="SUPFAM" id="SSF51556">
    <property type="entry name" value="Metallo-dependent hydrolases"/>
    <property type="match status" value="1"/>
</dbReference>
<dbReference type="CDD" id="cd01298">
    <property type="entry name" value="ATZ_TRZ_like"/>
    <property type="match status" value="1"/>
</dbReference>
<dbReference type="InterPro" id="IPR006680">
    <property type="entry name" value="Amidohydro-rel"/>
</dbReference>
<gene>
    <name evidence="4" type="ORF">FJU08_10935</name>
</gene>
<evidence type="ECO:0000313" key="5">
    <source>
        <dbReference type="Proteomes" id="UP000318801"/>
    </source>
</evidence>
<dbReference type="PANTHER" id="PTHR43794">
    <property type="entry name" value="AMINOHYDROLASE SSNA-RELATED"/>
    <property type="match status" value="1"/>
</dbReference>
<organism evidence="4 5">
    <name type="scientific">Martelella alba</name>
    <dbReference type="NCBI Taxonomy" id="2590451"/>
    <lineage>
        <taxon>Bacteria</taxon>
        <taxon>Pseudomonadati</taxon>
        <taxon>Pseudomonadota</taxon>
        <taxon>Alphaproteobacteria</taxon>
        <taxon>Hyphomicrobiales</taxon>
        <taxon>Aurantimonadaceae</taxon>
        <taxon>Martelella</taxon>
    </lineage>
</organism>
<dbReference type="Proteomes" id="UP000318801">
    <property type="component" value="Unassembled WGS sequence"/>
</dbReference>
<dbReference type="Gene3D" id="3.20.20.140">
    <property type="entry name" value="Metal-dependent hydrolases"/>
    <property type="match status" value="1"/>
</dbReference>
<evidence type="ECO:0000313" key="4">
    <source>
        <dbReference type="EMBL" id="TPW30483.1"/>
    </source>
</evidence>
<accession>A0A506U810</accession>
<dbReference type="OrthoDB" id="9796020at2"/>
<dbReference type="InterPro" id="IPR050287">
    <property type="entry name" value="MTA/SAH_deaminase"/>
</dbReference>
<reference evidence="4 5" key="1">
    <citation type="submission" date="2019-06" db="EMBL/GenBank/DDBJ databases">
        <authorList>
            <person name="Li M."/>
        </authorList>
    </citation>
    <scope>NUCLEOTIDE SEQUENCE [LARGE SCALE GENOMIC DNA]</scope>
    <source>
        <strain evidence="4 5">BGMRC2036</strain>
    </source>
</reference>
<dbReference type="Pfam" id="PF01979">
    <property type="entry name" value="Amidohydro_1"/>
    <property type="match status" value="1"/>
</dbReference>
<dbReference type="InterPro" id="IPR011059">
    <property type="entry name" value="Metal-dep_hydrolase_composite"/>
</dbReference>
<protein>
    <submittedName>
        <fullName evidence="4">Amidohydrolase</fullName>
    </submittedName>
</protein>
<name>A0A506U810_9HYPH</name>
<dbReference type="EMBL" id="VHLG01000005">
    <property type="protein sequence ID" value="TPW30483.1"/>
    <property type="molecule type" value="Genomic_DNA"/>
</dbReference>
<dbReference type="Gene3D" id="2.30.40.10">
    <property type="entry name" value="Urease, subunit C, domain 1"/>
    <property type="match status" value="1"/>
</dbReference>